<gene>
    <name evidence="4" type="ORF">AS592_07090</name>
</gene>
<reference evidence="4 5" key="1">
    <citation type="submission" date="2015-11" db="EMBL/GenBank/DDBJ databases">
        <title>Draft genome of Sulfurovum riftiae 1812E, a member of the Epsilonproteobacteria isolated from the tube of the deep-sea hydrothermal vent tubewom Riftia pachyptila.</title>
        <authorList>
            <person name="Vetriani C."/>
            <person name="Giovannelli D."/>
        </authorList>
    </citation>
    <scope>NUCLEOTIDE SEQUENCE [LARGE SCALE GENOMIC DNA]</scope>
    <source>
        <strain evidence="4 5">1812E</strain>
    </source>
</reference>
<proteinExistence type="predicted"/>
<evidence type="ECO:0000313" key="5">
    <source>
        <dbReference type="Proteomes" id="UP000075359"/>
    </source>
</evidence>
<feature type="short sequence motif" description="GXSXG" evidence="2">
    <location>
        <begin position="56"/>
        <end position="60"/>
    </location>
</feature>
<feature type="short sequence motif" description="DGA/G" evidence="2">
    <location>
        <begin position="241"/>
        <end position="243"/>
    </location>
</feature>
<dbReference type="InterPro" id="IPR002641">
    <property type="entry name" value="PNPLA_dom"/>
</dbReference>
<comment type="caution">
    <text evidence="2">Lacks conserved residue(s) required for the propagation of feature annotation.</text>
</comment>
<keyword evidence="5" id="KW-1185">Reference proteome</keyword>
<feature type="domain" description="PNPLA" evidence="3">
    <location>
        <begin position="14"/>
        <end position="254"/>
    </location>
</feature>
<feature type="active site" description="Nucleophile" evidence="2">
    <location>
        <position position="58"/>
    </location>
</feature>
<name>A0A151CG95_9BACT</name>
<feature type="active site" description="Proton acceptor" evidence="2">
    <location>
        <position position="241"/>
    </location>
</feature>
<organism evidence="4 5">
    <name type="scientific">Sulfurovum riftiae</name>
    <dbReference type="NCBI Taxonomy" id="1630136"/>
    <lineage>
        <taxon>Bacteria</taxon>
        <taxon>Pseudomonadati</taxon>
        <taxon>Campylobacterota</taxon>
        <taxon>Epsilonproteobacteria</taxon>
        <taxon>Campylobacterales</taxon>
        <taxon>Sulfurovaceae</taxon>
        <taxon>Sulfurovum</taxon>
    </lineage>
</organism>
<accession>A0A151CG95</accession>
<dbReference type="Proteomes" id="UP000075359">
    <property type="component" value="Unassembled WGS sequence"/>
</dbReference>
<dbReference type="Gene3D" id="3.40.1090.10">
    <property type="entry name" value="Cytosolic phospholipase A2 catalytic domain"/>
    <property type="match status" value="1"/>
</dbReference>
<evidence type="ECO:0000256" key="1">
    <source>
        <dbReference type="ARBA" id="ARBA00023098"/>
    </source>
</evidence>
<dbReference type="SUPFAM" id="SSF52151">
    <property type="entry name" value="FabD/lysophospholipase-like"/>
    <property type="match status" value="1"/>
</dbReference>
<sequence length="678" mass="77968">MSLHAEREEINFSMVISGGVSLGAYEAGYNWAMIKMLSKIRDDSKLADPELRSVAGASAGSINALMTTMYWCQKESVPLRNSVEDNLFYETWVNLGIEDLAIQGEDPNNESTLFHRRGLEQKAAYIMEQMKKPIFRKGCEVPLGVSVTKVIPIMEEVAGIKIKNQHFSVPFTVKEKHGKLMIENRKMPPSTDFYISIPGIEHDTSKIIDVLFASSAFPGAFQQVKLDYVYKGKRASSYFIDGGAYDNVPLQLAIELNPKASFFLFMDPSNMRKEPVRKHHEEEEKPPVGFLKTNAIPLLSSLEIFQSMRLYQAINQYFRNNDQRTLILSSRYHPIAGKYLEHFAAFLDKNFRVYDYYVGVYDAIYHLAESLKHRPQYKHISQLALMDQLKTRLGLDENHEALSAYTMLRDIEFKHIKPKTTDRFSAIYNAFNKKKPDAKRYDTEEFKAFLTRLDIGYLDINKNGFLAYVKKDVNNWYKRPFRAIIDRVTTLENDRAEVYKEYATIARTTTLAAWAMSTFVAEKDGWDILPLHVPQDEGKEGLRTALRLLPGEIATDMKNGGVSFGYTALYYANLEYLSGFEGKASYVVSDRSSDFVRVDLNAFYEYDDFFKFGVGASAFGDMEGDFYKKDSAYGMNTYVDFMDILRFTYVRRHGDLDKNDYIYFGIENLPALIYWLNR</sequence>
<dbReference type="GO" id="GO:0016042">
    <property type="term" value="P:lipid catabolic process"/>
    <property type="evidence" value="ECO:0007669"/>
    <property type="project" value="UniProtKB-UniRule"/>
</dbReference>
<dbReference type="PROSITE" id="PS51635">
    <property type="entry name" value="PNPLA"/>
    <property type="match status" value="1"/>
</dbReference>
<evidence type="ECO:0000259" key="3">
    <source>
        <dbReference type="PROSITE" id="PS51635"/>
    </source>
</evidence>
<dbReference type="GO" id="GO:0016787">
    <property type="term" value="F:hydrolase activity"/>
    <property type="evidence" value="ECO:0007669"/>
    <property type="project" value="UniProtKB-UniRule"/>
</dbReference>
<dbReference type="STRING" id="1630136.AS592_07090"/>
<dbReference type="AlphaFoldDB" id="A0A151CG95"/>
<evidence type="ECO:0000313" key="4">
    <source>
        <dbReference type="EMBL" id="KYJ86560.1"/>
    </source>
</evidence>
<keyword evidence="1 2" id="KW-0443">Lipid metabolism</keyword>
<dbReference type="Pfam" id="PF01734">
    <property type="entry name" value="Patatin"/>
    <property type="match status" value="1"/>
</dbReference>
<evidence type="ECO:0000256" key="2">
    <source>
        <dbReference type="PROSITE-ProRule" id="PRU01161"/>
    </source>
</evidence>
<dbReference type="EMBL" id="LNKT01000023">
    <property type="protein sequence ID" value="KYJ86560.1"/>
    <property type="molecule type" value="Genomic_DNA"/>
</dbReference>
<dbReference type="InterPro" id="IPR016035">
    <property type="entry name" value="Acyl_Trfase/lysoPLipase"/>
</dbReference>
<keyword evidence="2" id="KW-0442">Lipid degradation</keyword>
<comment type="caution">
    <text evidence="4">The sequence shown here is derived from an EMBL/GenBank/DDBJ whole genome shotgun (WGS) entry which is preliminary data.</text>
</comment>
<keyword evidence="2" id="KW-0378">Hydrolase</keyword>
<protein>
    <recommendedName>
        <fullName evidence="3">PNPLA domain-containing protein</fullName>
    </recommendedName>
</protein>